<reference evidence="1 2" key="1">
    <citation type="journal article" date="2022" name="DNA Res.">
        <title>Chromosomal-level genome assembly of the orchid tree Bauhinia variegata (Leguminosae; Cercidoideae) supports the allotetraploid origin hypothesis of Bauhinia.</title>
        <authorList>
            <person name="Zhong Y."/>
            <person name="Chen Y."/>
            <person name="Zheng D."/>
            <person name="Pang J."/>
            <person name="Liu Y."/>
            <person name="Luo S."/>
            <person name="Meng S."/>
            <person name="Qian L."/>
            <person name="Wei D."/>
            <person name="Dai S."/>
            <person name="Zhou R."/>
        </authorList>
    </citation>
    <scope>NUCLEOTIDE SEQUENCE [LARGE SCALE GENOMIC DNA]</scope>
    <source>
        <strain evidence="1">BV-YZ2020</strain>
    </source>
</reference>
<keyword evidence="2" id="KW-1185">Reference proteome</keyword>
<name>A0ACB9PNK0_BAUVA</name>
<proteinExistence type="predicted"/>
<comment type="caution">
    <text evidence="1">The sequence shown here is derived from an EMBL/GenBank/DDBJ whole genome shotgun (WGS) entry which is preliminary data.</text>
</comment>
<dbReference type="Proteomes" id="UP000828941">
    <property type="component" value="Chromosome 4"/>
</dbReference>
<organism evidence="1 2">
    <name type="scientific">Bauhinia variegata</name>
    <name type="common">Purple orchid tree</name>
    <name type="synonym">Phanera variegata</name>
    <dbReference type="NCBI Taxonomy" id="167791"/>
    <lineage>
        <taxon>Eukaryota</taxon>
        <taxon>Viridiplantae</taxon>
        <taxon>Streptophyta</taxon>
        <taxon>Embryophyta</taxon>
        <taxon>Tracheophyta</taxon>
        <taxon>Spermatophyta</taxon>
        <taxon>Magnoliopsida</taxon>
        <taxon>eudicotyledons</taxon>
        <taxon>Gunneridae</taxon>
        <taxon>Pentapetalae</taxon>
        <taxon>rosids</taxon>
        <taxon>fabids</taxon>
        <taxon>Fabales</taxon>
        <taxon>Fabaceae</taxon>
        <taxon>Cercidoideae</taxon>
        <taxon>Cercideae</taxon>
        <taxon>Bauhiniinae</taxon>
        <taxon>Bauhinia</taxon>
    </lineage>
</organism>
<evidence type="ECO:0000313" key="1">
    <source>
        <dbReference type="EMBL" id="KAI4350013.1"/>
    </source>
</evidence>
<protein>
    <submittedName>
        <fullName evidence="1">Uncharacterized protein</fullName>
    </submittedName>
</protein>
<evidence type="ECO:0000313" key="2">
    <source>
        <dbReference type="Proteomes" id="UP000828941"/>
    </source>
</evidence>
<gene>
    <name evidence="1" type="ORF">L6164_010543</name>
</gene>
<sequence length="640" mass="73807">MAKKKVTHQTDNHKRETPDHQPRPQPQVQHYTRSQQPAAMDENPSDKLQSLKNLNAMLLKETSERRQQVDSLLDAKEALESALNRSAMENKVLENQLSKATEDSVGLELEKGVLVVVVENQMKEMGFLFDKLAGEKNEIECVNSEKEAEIAILKEEVNKLRVTLENERHEISRMNREMDQMKDGFDDLVAEANQLREKLLGSENREKKLTEEITKLMTEGEKLMEEKHEKERAIEELKTERDLAQRNSAESAVVIDKLKGEIYGLLREKNETGKEKNAQERKIIDLTSELKQLDETVKNLHKEEGMLRSRIVDLEISLDQSTEKQKEMSMEFRVLLNEKKDKEQIIQMLTKRKSDLERVLEMVQKDLAGKERMVYETGRDKKEIEQVKYRQESEIAELQKDVNQLRIIMRNFSESCRDLEEKNKQFAFQVNHYRNAVAEMTVERDHLKMGFDEEQSKVKNLMLQVAEMEGKIEQTTAALGQMKSEREKLIEENKLMESRVDILLNEKDVVHKNLLEAQRDSDDLRAKIEFSSSNLNQALAMLKSTAAIVCHSKTGKGSAEELDVNGRKLEVEIQPYAEELDAIKNAFRNKNKMVEDMKQQLASLENSLAEAHKRKNFWTVISSATTILATALAAHVARGH</sequence>
<dbReference type="EMBL" id="CM039429">
    <property type="protein sequence ID" value="KAI4350013.1"/>
    <property type="molecule type" value="Genomic_DNA"/>
</dbReference>
<accession>A0ACB9PNK0</accession>